<organism evidence="3 4">
    <name type="scientific">Branchiostoma lanceolatum</name>
    <name type="common">Common lancelet</name>
    <name type="synonym">Amphioxus lanceolatum</name>
    <dbReference type="NCBI Taxonomy" id="7740"/>
    <lineage>
        <taxon>Eukaryota</taxon>
        <taxon>Metazoa</taxon>
        <taxon>Chordata</taxon>
        <taxon>Cephalochordata</taxon>
        <taxon>Leptocardii</taxon>
        <taxon>Amphioxiformes</taxon>
        <taxon>Branchiostomatidae</taxon>
        <taxon>Branchiostoma</taxon>
    </lineage>
</organism>
<dbReference type="PANTHER" id="PTHR10578">
    <property type="entry name" value="S -2-HYDROXY-ACID OXIDASE-RELATED"/>
    <property type="match status" value="1"/>
</dbReference>
<dbReference type="SUPFAM" id="SSF51395">
    <property type="entry name" value="FMN-linked oxidoreductases"/>
    <property type="match status" value="2"/>
</dbReference>
<dbReference type="Gene3D" id="3.20.20.70">
    <property type="entry name" value="Aldolase class I"/>
    <property type="match status" value="2"/>
</dbReference>
<dbReference type="AlphaFoldDB" id="A0A8K0A1Q2"/>
<dbReference type="Pfam" id="PF01070">
    <property type="entry name" value="FMN_dh"/>
    <property type="match status" value="1"/>
</dbReference>
<evidence type="ECO:0000259" key="2">
    <source>
        <dbReference type="Pfam" id="PF01070"/>
    </source>
</evidence>
<accession>A0A8K0A1Q2</accession>
<comment type="cofactor">
    <cofactor evidence="1">
        <name>FMN</name>
        <dbReference type="ChEBI" id="CHEBI:58210"/>
    </cofactor>
</comment>
<dbReference type="Proteomes" id="UP000838412">
    <property type="component" value="Chromosome 6"/>
</dbReference>
<dbReference type="GO" id="GO:0001561">
    <property type="term" value="P:fatty acid alpha-oxidation"/>
    <property type="evidence" value="ECO:0007669"/>
    <property type="project" value="TreeGrafter"/>
</dbReference>
<dbReference type="GO" id="GO:0005782">
    <property type="term" value="C:peroxisomal matrix"/>
    <property type="evidence" value="ECO:0007669"/>
    <property type="project" value="TreeGrafter"/>
</dbReference>
<sequence length="128" mass="14568">MSGNVHPMATSLAEFEKAANEKLPEFVRAYYNRPGEGGQTYWDNCQAFKRYRLIPRNLRDVYIRDTSGAEGVQQVLQILKDELSLAMARAGCAKISDIQPSLVVHESYYLNRHLFNLPATAKILKSKY</sequence>
<dbReference type="InterPro" id="IPR000262">
    <property type="entry name" value="FMN-dep_DH"/>
</dbReference>
<name>A0A8K0A1Q2_BRALA</name>
<dbReference type="EMBL" id="OV696691">
    <property type="protein sequence ID" value="CAH1266964.1"/>
    <property type="molecule type" value="Genomic_DNA"/>
</dbReference>
<reference evidence="3" key="1">
    <citation type="submission" date="2022-01" db="EMBL/GenBank/DDBJ databases">
        <authorList>
            <person name="Braso-Vives M."/>
        </authorList>
    </citation>
    <scope>NUCLEOTIDE SEQUENCE</scope>
</reference>
<dbReference type="PANTHER" id="PTHR10578:SF149">
    <property type="entry name" value="2-HYDROXYACID OXIDASE 2"/>
    <property type="match status" value="1"/>
</dbReference>
<dbReference type="InterPro" id="IPR013785">
    <property type="entry name" value="Aldolase_TIM"/>
</dbReference>
<feature type="domain" description="FMN-dependent dehydrogenase" evidence="2">
    <location>
        <begin position="67"/>
        <end position="103"/>
    </location>
</feature>
<dbReference type="OrthoDB" id="25826at2759"/>
<dbReference type="GO" id="GO:0003973">
    <property type="term" value="F:(S)-2-hydroxy-acid oxidase activity"/>
    <property type="evidence" value="ECO:0007669"/>
    <property type="project" value="TreeGrafter"/>
</dbReference>
<evidence type="ECO:0000313" key="4">
    <source>
        <dbReference type="Proteomes" id="UP000838412"/>
    </source>
</evidence>
<keyword evidence="4" id="KW-1185">Reference proteome</keyword>
<protein>
    <submittedName>
        <fullName evidence="3">Hypp3642 protein</fullName>
    </submittedName>
</protein>
<evidence type="ECO:0000313" key="3">
    <source>
        <dbReference type="EMBL" id="CAH1266964.1"/>
    </source>
</evidence>
<proteinExistence type="predicted"/>
<gene>
    <name evidence="3" type="primary">Hypp3642</name>
    <name evidence="3" type="ORF">BLAG_LOCUS20466</name>
</gene>
<evidence type="ECO:0000256" key="1">
    <source>
        <dbReference type="ARBA" id="ARBA00001917"/>
    </source>
</evidence>